<dbReference type="RefSeq" id="WP_379957717.1">
    <property type="nucleotide sequence ID" value="NZ_JAUYVI010000005.1"/>
</dbReference>
<accession>A0ABU0YPD2</accession>
<dbReference type="Proteomes" id="UP001230156">
    <property type="component" value="Unassembled WGS sequence"/>
</dbReference>
<dbReference type="Pfam" id="PF19583">
    <property type="entry name" value="ODP"/>
    <property type="match status" value="1"/>
</dbReference>
<reference evidence="3" key="1">
    <citation type="submission" date="2023-08" db="EMBL/GenBank/DDBJ databases">
        <title>Rhodospirillaceae gen. nov., a novel taxon isolated from the Yangtze River Yuezi River estuary sludge.</title>
        <authorList>
            <person name="Ruan L."/>
        </authorList>
    </citation>
    <scope>NUCLEOTIDE SEQUENCE [LARGE SCALE GENOMIC DNA]</scope>
    <source>
        <strain evidence="3">R-7</strain>
    </source>
</reference>
<dbReference type="SUPFAM" id="SSF56281">
    <property type="entry name" value="Metallo-hydrolase/oxidoreductase"/>
    <property type="match status" value="1"/>
</dbReference>
<sequence>MSTTEAATETNALSAPILRETRALGSDWSLINAWAPLPGLGAIAINSLLLKGKEPLLVDTGIAPLGDAFMAALEREIDPAELAWIWISHADVDHIGALQRVLDRAPKAKVLTGYLGIAKLGLMGFDLGRVQFLEPGVVFEAGGRRLHTVRPLYYDASETMGFFDPAASLLYSVDCFGAVLPAPAETVESVAEEALRAGMATWSSMDSPWLKAIDRSALGRGLAAIERLAPAHLVSAHLPVLEGKAETLTRPIADFYCYAAPKGDPVTVEHALARFAGFSGMAA</sequence>
<dbReference type="PANTHER" id="PTHR43717:SF1">
    <property type="entry name" value="ANAEROBIC NITRIC OXIDE REDUCTASE FLAVORUBREDOXIN"/>
    <property type="match status" value="1"/>
</dbReference>
<evidence type="ECO:0000313" key="2">
    <source>
        <dbReference type="EMBL" id="MDQ7249591.1"/>
    </source>
</evidence>
<feature type="domain" description="Metallo-beta-lactamase" evidence="1">
    <location>
        <begin position="44"/>
        <end position="232"/>
    </location>
</feature>
<dbReference type="PANTHER" id="PTHR43717">
    <property type="entry name" value="ANAEROBIC NITRIC OXIDE REDUCTASE FLAVORUBREDOXIN"/>
    <property type="match status" value="1"/>
</dbReference>
<dbReference type="InterPro" id="IPR036866">
    <property type="entry name" value="RibonucZ/Hydroxyglut_hydro"/>
</dbReference>
<protein>
    <submittedName>
        <fullName evidence="2">MBL fold metallo-hydrolase</fullName>
    </submittedName>
</protein>
<name>A0ABU0YPD2_9PROT</name>
<keyword evidence="3" id="KW-1185">Reference proteome</keyword>
<organism evidence="2 3">
    <name type="scientific">Dongia sedimenti</name>
    <dbReference type="NCBI Taxonomy" id="3064282"/>
    <lineage>
        <taxon>Bacteria</taxon>
        <taxon>Pseudomonadati</taxon>
        <taxon>Pseudomonadota</taxon>
        <taxon>Alphaproteobacteria</taxon>
        <taxon>Rhodospirillales</taxon>
        <taxon>Dongiaceae</taxon>
        <taxon>Dongia</taxon>
    </lineage>
</organism>
<evidence type="ECO:0000313" key="3">
    <source>
        <dbReference type="Proteomes" id="UP001230156"/>
    </source>
</evidence>
<gene>
    <name evidence="2" type="ORF">Q8A70_18020</name>
</gene>
<dbReference type="EMBL" id="JAUYVI010000005">
    <property type="protein sequence ID" value="MDQ7249591.1"/>
    <property type="molecule type" value="Genomic_DNA"/>
</dbReference>
<dbReference type="InterPro" id="IPR045761">
    <property type="entry name" value="ODP_dom"/>
</dbReference>
<dbReference type="InterPro" id="IPR001279">
    <property type="entry name" value="Metallo-B-lactamas"/>
</dbReference>
<evidence type="ECO:0000259" key="1">
    <source>
        <dbReference type="SMART" id="SM00849"/>
    </source>
</evidence>
<comment type="caution">
    <text evidence="2">The sequence shown here is derived from an EMBL/GenBank/DDBJ whole genome shotgun (WGS) entry which is preliminary data.</text>
</comment>
<proteinExistence type="predicted"/>
<dbReference type="Gene3D" id="3.60.15.10">
    <property type="entry name" value="Ribonuclease Z/Hydroxyacylglutathione hydrolase-like"/>
    <property type="match status" value="1"/>
</dbReference>
<dbReference type="SMART" id="SM00849">
    <property type="entry name" value="Lactamase_B"/>
    <property type="match status" value="1"/>
</dbReference>